<protein>
    <submittedName>
        <fullName evidence="5">Uncharacterized protein</fullName>
    </submittedName>
</protein>
<evidence type="ECO:0000256" key="2">
    <source>
        <dbReference type="ARBA" id="ARBA00022540"/>
    </source>
</evidence>
<organism evidence="5 6">
    <name type="scientific">Candidula unifasciata</name>
    <dbReference type="NCBI Taxonomy" id="100452"/>
    <lineage>
        <taxon>Eukaryota</taxon>
        <taxon>Metazoa</taxon>
        <taxon>Spiralia</taxon>
        <taxon>Lophotrochozoa</taxon>
        <taxon>Mollusca</taxon>
        <taxon>Gastropoda</taxon>
        <taxon>Heterobranchia</taxon>
        <taxon>Euthyneura</taxon>
        <taxon>Panpulmonata</taxon>
        <taxon>Eupulmonata</taxon>
        <taxon>Stylommatophora</taxon>
        <taxon>Helicina</taxon>
        <taxon>Helicoidea</taxon>
        <taxon>Geomitridae</taxon>
        <taxon>Candidula</taxon>
    </lineage>
</organism>
<dbReference type="GO" id="GO:0003743">
    <property type="term" value="F:translation initiation factor activity"/>
    <property type="evidence" value="ECO:0007669"/>
    <property type="project" value="UniProtKB-KW"/>
</dbReference>
<keyword evidence="3" id="KW-0694">RNA-binding</keyword>
<keyword evidence="4" id="KW-0648">Protein biosynthesis</keyword>
<accession>A0A8S3ZD12</accession>
<dbReference type="GO" id="GO:0003723">
    <property type="term" value="F:RNA binding"/>
    <property type="evidence" value="ECO:0007669"/>
    <property type="project" value="UniProtKB-KW"/>
</dbReference>
<keyword evidence="1" id="KW-0963">Cytoplasm</keyword>
<evidence type="ECO:0000313" key="5">
    <source>
        <dbReference type="EMBL" id="CAG5127263.1"/>
    </source>
</evidence>
<dbReference type="EMBL" id="CAJHNH020002627">
    <property type="protein sequence ID" value="CAG5127263.1"/>
    <property type="molecule type" value="Genomic_DNA"/>
</dbReference>
<keyword evidence="2" id="KW-0396">Initiation factor</keyword>
<keyword evidence="6" id="KW-1185">Reference proteome</keyword>
<dbReference type="OrthoDB" id="16538at2759"/>
<gene>
    <name evidence="5" type="ORF">CUNI_LOCUS12821</name>
</gene>
<comment type="caution">
    <text evidence="5">The sequence shown here is derived from an EMBL/GenBank/DDBJ whole genome shotgun (WGS) entry which is preliminary data.</text>
</comment>
<dbReference type="Proteomes" id="UP000678393">
    <property type="component" value="Unassembled WGS sequence"/>
</dbReference>
<evidence type="ECO:0000313" key="6">
    <source>
        <dbReference type="Proteomes" id="UP000678393"/>
    </source>
</evidence>
<proteinExistence type="predicted"/>
<dbReference type="GO" id="GO:0005852">
    <property type="term" value="C:eukaryotic translation initiation factor 3 complex"/>
    <property type="evidence" value="ECO:0007669"/>
    <property type="project" value="InterPro"/>
</dbReference>
<dbReference type="InterPro" id="IPR007783">
    <property type="entry name" value="eIF3d"/>
</dbReference>
<dbReference type="AlphaFoldDB" id="A0A8S3ZD12"/>
<evidence type="ECO:0000256" key="4">
    <source>
        <dbReference type="ARBA" id="ARBA00022917"/>
    </source>
</evidence>
<feature type="non-terminal residue" evidence="5">
    <location>
        <position position="1"/>
    </location>
</feature>
<evidence type="ECO:0000256" key="1">
    <source>
        <dbReference type="ARBA" id="ARBA00022490"/>
    </source>
</evidence>
<reference evidence="5" key="1">
    <citation type="submission" date="2021-04" db="EMBL/GenBank/DDBJ databases">
        <authorList>
            <consortium name="Molecular Ecology Group"/>
        </authorList>
    </citation>
    <scope>NUCLEOTIDE SEQUENCE</scope>
</reference>
<dbReference type="Pfam" id="PF05091">
    <property type="entry name" value="eIF-3_zeta"/>
    <property type="match status" value="1"/>
</dbReference>
<evidence type="ECO:0000256" key="3">
    <source>
        <dbReference type="ARBA" id="ARBA00022884"/>
    </source>
</evidence>
<name>A0A8S3ZD12_9EUPU</name>
<feature type="non-terminal residue" evidence="5">
    <location>
        <position position="71"/>
    </location>
</feature>
<sequence>MSQPHFVTPQIQDNPTGWGPCQIPDHFKDMPYQPFAKDVRLGKDSQLLFHVFIGSATVTAGNTYQDKRYLG</sequence>